<evidence type="ECO:0008006" key="3">
    <source>
        <dbReference type="Google" id="ProtNLM"/>
    </source>
</evidence>
<dbReference type="EMBL" id="BMQQ01000072">
    <property type="protein sequence ID" value="GGT67510.1"/>
    <property type="molecule type" value="Genomic_DNA"/>
</dbReference>
<dbReference type="AlphaFoldDB" id="A0A918LY22"/>
<dbReference type="Proteomes" id="UP000619486">
    <property type="component" value="Unassembled WGS sequence"/>
</dbReference>
<protein>
    <recommendedName>
        <fullName evidence="3">DUF3224 domain-containing protein</fullName>
    </recommendedName>
</protein>
<proteinExistence type="predicted"/>
<accession>A0A918LY22</accession>
<keyword evidence="2" id="KW-1185">Reference proteome</keyword>
<comment type="caution">
    <text evidence="1">The sequence shown here is derived from an EMBL/GenBank/DDBJ whole genome shotgun (WGS) entry which is preliminary data.</text>
</comment>
<reference evidence="1" key="2">
    <citation type="submission" date="2020-09" db="EMBL/GenBank/DDBJ databases">
        <authorList>
            <person name="Sun Q."/>
            <person name="Ohkuma M."/>
        </authorList>
    </citation>
    <scope>NUCLEOTIDE SEQUENCE</scope>
    <source>
        <strain evidence="1">JCM 3172</strain>
    </source>
</reference>
<name>A0A918LY22_9ACTN</name>
<dbReference type="InterPro" id="IPR023159">
    <property type="entry name" value="SO1590-like_sf"/>
</dbReference>
<organism evidence="1 2">
    <name type="scientific">Streptomyces purpureus</name>
    <dbReference type="NCBI Taxonomy" id="1951"/>
    <lineage>
        <taxon>Bacteria</taxon>
        <taxon>Bacillati</taxon>
        <taxon>Actinomycetota</taxon>
        <taxon>Actinomycetes</taxon>
        <taxon>Kitasatosporales</taxon>
        <taxon>Streptomycetaceae</taxon>
        <taxon>Streptomyces</taxon>
    </lineage>
</organism>
<gene>
    <name evidence="1" type="ORF">GCM10014713_69740</name>
</gene>
<dbReference type="Gene3D" id="2.40.350.10">
    <property type="entry name" value="SO1590-like"/>
    <property type="match status" value="1"/>
</dbReference>
<sequence>MMGLGSVGVGGGQYAPGMRVSGTFKVVDFTPASVPSPAIETAVPVGVATMDKRFEGEVAGRAATLFTSAFDQSANTGTYVAMESFEGTLHGQAGAFNFAHSATMVAGDRQGDFFVIIVPGSGTGELAGITGTGGIAIDADGTHRIWFDYDLGQ</sequence>
<dbReference type="SUPFAM" id="SSF159238">
    <property type="entry name" value="SO1590-like"/>
    <property type="match status" value="1"/>
</dbReference>
<evidence type="ECO:0000313" key="2">
    <source>
        <dbReference type="Proteomes" id="UP000619486"/>
    </source>
</evidence>
<reference evidence="1" key="1">
    <citation type="journal article" date="2014" name="Int. J. Syst. Evol. Microbiol.">
        <title>Complete genome sequence of Corynebacterium casei LMG S-19264T (=DSM 44701T), isolated from a smear-ripened cheese.</title>
        <authorList>
            <consortium name="US DOE Joint Genome Institute (JGI-PGF)"/>
            <person name="Walter F."/>
            <person name="Albersmeier A."/>
            <person name="Kalinowski J."/>
            <person name="Ruckert C."/>
        </authorList>
    </citation>
    <scope>NUCLEOTIDE SEQUENCE</scope>
    <source>
        <strain evidence="1">JCM 3172</strain>
    </source>
</reference>
<evidence type="ECO:0000313" key="1">
    <source>
        <dbReference type="EMBL" id="GGT67510.1"/>
    </source>
</evidence>
<dbReference type="Pfam" id="PF11528">
    <property type="entry name" value="DUF3224"/>
    <property type="match status" value="1"/>
</dbReference>
<dbReference type="InterPro" id="IPR021607">
    <property type="entry name" value="DUF3224"/>
</dbReference>